<evidence type="ECO:0000313" key="3">
    <source>
        <dbReference type="Proteomes" id="UP000186108"/>
    </source>
</evidence>
<dbReference type="AlphaFoldDB" id="A0A1B1K8N8"/>
<accession>A0A1B1K8N8</accession>
<dbReference type="InterPro" id="IPR044855">
    <property type="entry name" value="CoA-Trfase_III_dom3_sf"/>
</dbReference>
<dbReference type="InterPro" id="IPR003673">
    <property type="entry name" value="CoA-Trfase_fam_III"/>
</dbReference>
<dbReference type="InterPro" id="IPR023606">
    <property type="entry name" value="CoA-Trfase_III_dom_1_sf"/>
</dbReference>
<dbReference type="Proteomes" id="UP000186108">
    <property type="component" value="Chromosome"/>
</dbReference>
<gene>
    <name evidence="2" type="ORF">R1CP_21315</name>
</gene>
<protein>
    <submittedName>
        <fullName evidence="2">CaiB/BaiF family protein</fullName>
    </submittedName>
</protein>
<reference evidence="2 3" key="1">
    <citation type="submission" date="2014-07" db="EMBL/GenBank/DDBJ databases">
        <authorList>
            <person name="Zhang J.E."/>
            <person name="Yang H."/>
            <person name="Guo J."/>
            <person name="Deng Z."/>
            <person name="Luo H."/>
            <person name="Luo M."/>
            <person name="Zhao B."/>
        </authorList>
    </citation>
    <scope>NUCLEOTIDE SEQUENCE [LARGE SCALE GENOMIC DNA]</scope>
    <source>
        <strain evidence="2 3">1CP</strain>
    </source>
</reference>
<dbReference type="PATRIC" id="fig|37919.13.peg.4497"/>
<dbReference type="Gene3D" id="3.40.50.10540">
    <property type="entry name" value="Crotonobetainyl-coa:carnitine coa-transferase, domain 1"/>
    <property type="match status" value="1"/>
</dbReference>
<sequence length="392" mass="41405">MPDSEYAPDDLPLSGITVVDFGQYIAAPGAAQTLADLGADVLKIEGPGGDQARGIGVYGEAIMRAYNRRKKSIVLDLKAEDDLRHARALIARADVVIHNLRPGVMEKLGLSADDIRELNPTVILAAVSGFGTDGPSRRRPGLDIAAQAETGMMSVTGEADGDPQRVGFPLVDHATSYVVTQAVLAALFRRERTGLGDDIDVSLLDVAIDLQCANWGEYSITGVAPHRRGNGQPTAAPAADIFPTADGSIVISAYTEQRFAQLCDLAGRPDLPKDPRFVDNPSRVAHRGELLAVLAPFFAGLDTEAALAALTSVGIVAGAVRTYDQVQSAPDVIASGIFATGSTGDGHTYSIPGLPYRSRSTPRTADAGWVPELGEHSHEIVAHYRLGEHSLT</sequence>
<dbReference type="RefSeq" id="WP_005260573.1">
    <property type="nucleotide sequence ID" value="NZ_CP009111.1"/>
</dbReference>
<evidence type="ECO:0000313" key="2">
    <source>
        <dbReference type="EMBL" id="ANS28939.1"/>
    </source>
</evidence>
<dbReference type="InterPro" id="IPR050483">
    <property type="entry name" value="CoA-transferase_III_domain"/>
</dbReference>
<dbReference type="Gene3D" id="3.30.1540.10">
    <property type="entry name" value="formyl-coa transferase, domain 3"/>
    <property type="match status" value="1"/>
</dbReference>
<proteinExistence type="predicted"/>
<evidence type="ECO:0000256" key="1">
    <source>
        <dbReference type="ARBA" id="ARBA00022679"/>
    </source>
</evidence>
<dbReference type="EMBL" id="CP009111">
    <property type="protein sequence ID" value="ANS28939.1"/>
    <property type="molecule type" value="Genomic_DNA"/>
</dbReference>
<organism evidence="2 3">
    <name type="scientific">Rhodococcus opacus</name>
    <name type="common">Nocardia opaca</name>
    <dbReference type="NCBI Taxonomy" id="37919"/>
    <lineage>
        <taxon>Bacteria</taxon>
        <taxon>Bacillati</taxon>
        <taxon>Actinomycetota</taxon>
        <taxon>Actinomycetes</taxon>
        <taxon>Mycobacteriales</taxon>
        <taxon>Nocardiaceae</taxon>
        <taxon>Rhodococcus</taxon>
    </lineage>
</organism>
<keyword evidence="1" id="KW-0808">Transferase</keyword>
<name>A0A1B1K8N8_RHOOP</name>
<dbReference type="Pfam" id="PF02515">
    <property type="entry name" value="CoA_transf_3"/>
    <property type="match status" value="1"/>
</dbReference>
<dbReference type="SUPFAM" id="SSF89796">
    <property type="entry name" value="CoA-transferase family III (CaiB/BaiF)"/>
    <property type="match status" value="1"/>
</dbReference>
<dbReference type="PANTHER" id="PTHR48207:SF4">
    <property type="entry name" value="BLL6097 PROTEIN"/>
    <property type="match status" value="1"/>
</dbReference>
<dbReference type="PANTHER" id="PTHR48207">
    <property type="entry name" value="SUCCINATE--HYDROXYMETHYLGLUTARATE COA-TRANSFERASE"/>
    <property type="match status" value="1"/>
</dbReference>
<dbReference type="GO" id="GO:0008410">
    <property type="term" value="F:CoA-transferase activity"/>
    <property type="evidence" value="ECO:0007669"/>
    <property type="project" value="TreeGrafter"/>
</dbReference>